<dbReference type="RefSeq" id="WP_153421152.1">
    <property type="nucleotide sequence ID" value="NZ_WFLM01000004.1"/>
</dbReference>
<dbReference type="EMBL" id="WFLM01000004">
    <property type="protein sequence ID" value="KAB8038075.1"/>
    <property type="molecule type" value="Genomic_DNA"/>
</dbReference>
<evidence type="ECO:0000256" key="2">
    <source>
        <dbReference type="SAM" id="Coils"/>
    </source>
</evidence>
<dbReference type="Proteomes" id="UP000437748">
    <property type="component" value="Unassembled WGS sequence"/>
</dbReference>
<evidence type="ECO:0000256" key="1">
    <source>
        <dbReference type="PROSITE-ProRule" id="PRU00339"/>
    </source>
</evidence>
<keyword evidence="4" id="KW-1185">Reference proteome</keyword>
<reference evidence="3 4" key="1">
    <citation type="submission" date="2019-10" db="EMBL/GenBank/DDBJ databases">
        <title>New species of Slilvanegrellaceae.</title>
        <authorList>
            <person name="Pitt A."/>
            <person name="Hahn M.W."/>
        </authorList>
    </citation>
    <scope>NUCLEOTIDE SEQUENCE [LARGE SCALE GENOMIC DNA]</scope>
    <source>
        <strain evidence="3 4">SP-Ram-0.45-NSY-1</strain>
    </source>
</reference>
<sequence length="303" mass="34567">MQNYFKYLPILFCTFFITSCMTPQNEVMEDKNQAENKAVIEIQKNETVSKIDYLETTDKNHEIRIAELEGQVKKLNFLVNDLSQDNIVSKKIISLLRNDVNSLNEQLSTNRKEIDILKRGLRSGIFEDQASLEKQPPSSLGVSMLPDMTESRDIYTEKKDSSLIPLESAMTNSNEPIGPAQLIADAEIKLRQAHYGEAIISLNNVKKNYPNYDDKGKSLLLSSEAWLRLGEYNNVFNELRTFYIKFPNTPDLAHAKLLEAETYEKLNSKSKAAQIYQEVITLSPQSTDAQNARDGMLRMRDSK</sequence>
<evidence type="ECO:0000313" key="4">
    <source>
        <dbReference type="Proteomes" id="UP000437748"/>
    </source>
</evidence>
<dbReference type="AlphaFoldDB" id="A0A6N6VW03"/>
<organism evidence="3 4">
    <name type="scientific">Silvanigrella paludirubra</name>
    <dbReference type="NCBI Taxonomy" id="2499159"/>
    <lineage>
        <taxon>Bacteria</taxon>
        <taxon>Pseudomonadati</taxon>
        <taxon>Bdellovibrionota</taxon>
        <taxon>Oligoflexia</taxon>
        <taxon>Silvanigrellales</taxon>
        <taxon>Silvanigrellaceae</taxon>
        <taxon>Silvanigrella</taxon>
    </lineage>
</organism>
<feature type="repeat" description="TPR" evidence="1">
    <location>
        <begin position="253"/>
        <end position="286"/>
    </location>
</feature>
<evidence type="ECO:0000313" key="3">
    <source>
        <dbReference type="EMBL" id="KAB8038075.1"/>
    </source>
</evidence>
<keyword evidence="2" id="KW-0175">Coiled coil</keyword>
<dbReference type="Gene3D" id="1.25.40.10">
    <property type="entry name" value="Tetratricopeptide repeat domain"/>
    <property type="match status" value="1"/>
</dbReference>
<dbReference type="PROSITE" id="PS50005">
    <property type="entry name" value="TPR"/>
    <property type="match status" value="1"/>
</dbReference>
<dbReference type="SUPFAM" id="SSF48452">
    <property type="entry name" value="TPR-like"/>
    <property type="match status" value="1"/>
</dbReference>
<feature type="coiled-coil region" evidence="2">
    <location>
        <begin position="65"/>
        <end position="113"/>
    </location>
</feature>
<keyword evidence="1" id="KW-0802">TPR repeat</keyword>
<accession>A0A6N6VW03</accession>
<proteinExistence type="predicted"/>
<dbReference type="InterPro" id="IPR019734">
    <property type="entry name" value="TPR_rpt"/>
</dbReference>
<dbReference type="PROSITE" id="PS51257">
    <property type="entry name" value="PROKAR_LIPOPROTEIN"/>
    <property type="match status" value="1"/>
</dbReference>
<comment type="caution">
    <text evidence="3">The sequence shown here is derived from an EMBL/GenBank/DDBJ whole genome shotgun (WGS) entry which is preliminary data.</text>
</comment>
<dbReference type="InterPro" id="IPR011990">
    <property type="entry name" value="TPR-like_helical_dom_sf"/>
</dbReference>
<protein>
    <submittedName>
        <fullName evidence="3">Uncharacterized protein</fullName>
    </submittedName>
</protein>
<dbReference type="Gene3D" id="1.20.5.340">
    <property type="match status" value="1"/>
</dbReference>
<dbReference type="OrthoDB" id="5292008at2"/>
<name>A0A6N6VW03_9BACT</name>
<gene>
    <name evidence="3" type="ORF">GCL60_12950</name>
</gene>